<feature type="region of interest" description="Disordered" evidence="1">
    <location>
        <begin position="59"/>
        <end position="87"/>
    </location>
</feature>
<comment type="caution">
    <text evidence="2">The sequence shown here is derived from an EMBL/GenBank/DDBJ whole genome shotgun (WGS) entry which is preliminary data.</text>
</comment>
<feature type="compositionally biased region" description="Basic and acidic residues" evidence="1">
    <location>
        <begin position="68"/>
        <end position="78"/>
    </location>
</feature>
<evidence type="ECO:0000313" key="2">
    <source>
        <dbReference type="EMBL" id="PZW20542.1"/>
    </source>
</evidence>
<evidence type="ECO:0000313" key="3">
    <source>
        <dbReference type="Proteomes" id="UP000248806"/>
    </source>
</evidence>
<sequence length="130" mass="14231">MALLMLSSRHISHVSALQTGEVTGCLLHTAADDHRAVWLHSGVGRLPWPHKACVVVTGIGQRRRPRGEKREGRGKPGRDPPSTGAAGTTWYSLIKKEIPVSFFAETIAVQGIYACFSLEISNTLCIYFVM</sequence>
<dbReference type="EMBL" id="QKUF01000042">
    <property type="protein sequence ID" value="PZW20542.1"/>
    <property type="molecule type" value="Genomic_DNA"/>
</dbReference>
<evidence type="ECO:0000256" key="1">
    <source>
        <dbReference type="SAM" id="MobiDB-lite"/>
    </source>
</evidence>
<organism evidence="2 3">
    <name type="scientific">Thermosporothrix hazakensis</name>
    <dbReference type="NCBI Taxonomy" id="644383"/>
    <lineage>
        <taxon>Bacteria</taxon>
        <taxon>Bacillati</taxon>
        <taxon>Chloroflexota</taxon>
        <taxon>Ktedonobacteria</taxon>
        <taxon>Ktedonobacterales</taxon>
        <taxon>Thermosporotrichaceae</taxon>
        <taxon>Thermosporothrix</taxon>
    </lineage>
</organism>
<dbReference type="AlphaFoldDB" id="A0A326TV63"/>
<accession>A0A326TV63</accession>
<gene>
    <name evidence="2" type="ORF">EI42_05915</name>
</gene>
<name>A0A326TV63_THEHA</name>
<protein>
    <submittedName>
        <fullName evidence="2">Uncharacterized protein</fullName>
    </submittedName>
</protein>
<reference evidence="2 3" key="1">
    <citation type="submission" date="2018-06" db="EMBL/GenBank/DDBJ databases">
        <title>Genomic Encyclopedia of Archaeal and Bacterial Type Strains, Phase II (KMG-II): from individual species to whole genera.</title>
        <authorList>
            <person name="Goeker M."/>
        </authorList>
    </citation>
    <scope>NUCLEOTIDE SEQUENCE [LARGE SCALE GENOMIC DNA]</scope>
    <source>
        <strain evidence="2 3">ATCC BAA-1881</strain>
    </source>
</reference>
<proteinExistence type="predicted"/>
<dbReference type="Proteomes" id="UP000248806">
    <property type="component" value="Unassembled WGS sequence"/>
</dbReference>
<keyword evidence="3" id="KW-1185">Reference proteome</keyword>